<evidence type="ECO:0000256" key="1">
    <source>
        <dbReference type="NCBIfam" id="TIGR01487"/>
    </source>
</evidence>
<gene>
    <name evidence="2" type="ordered locus">Mcup_1367</name>
</gene>
<dbReference type="Pfam" id="PF08282">
    <property type="entry name" value="Hydrolase_3"/>
    <property type="match status" value="1"/>
</dbReference>
<dbReference type="EMBL" id="CP002656">
    <property type="protein sequence ID" value="AEB95470.1"/>
    <property type="molecule type" value="Genomic_DNA"/>
</dbReference>
<name>F4FYH2_METCR</name>
<dbReference type="InterPro" id="IPR036412">
    <property type="entry name" value="HAD-like_sf"/>
</dbReference>
<protein>
    <recommendedName>
        <fullName evidence="1">Phosphoglycolate phosphatase</fullName>
        <ecNumber evidence="1">3.1.3.18</ecNumber>
    </recommendedName>
</protein>
<evidence type="ECO:0000313" key="2">
    <source>
        <dbReference type="EMBL" id="AEB95470.1"/>
    </source>
</evidence>
<dbReference type="eggNOG" id="arCOG01213">
    <property type="taxonomic scope" value="Archaea"/>
</dbReference>
<dbReference type="PANTHER" id="PTHR10000:SF8">
    <property type="entry name" value="HAD SUPERFAMILY HYDROLASE-LIKE, TYPE 3"/>
    <property type="match status" value="1"/>
</dbReference>
<dbReference type="EC" id="3.1.3.18" evidence="1"/>
<dbReference type="STRING" id="1006006.Mcup_1367"/>
<sequence>MWIVASDFDRTLSHERDSFKLRDDLSIKINQFSNFFKFFVVTGREERFIKVLAPNLRPTGWVLENGALIIIGERKIINAPEGWFDLREDISRQLNRIGVKHSLGEVIIYVNSWKEARDFGRNVRVEMNRGDAMILPEGVDKGRGLIKAIKESKSEGKIIAVGDAENDEALFRVADIKVAVRNALSSVKEQADFITEKEDGEGVAELLDLILSGNFSKRVNIN</sequence>
<reference evidence="2 3" key="1">
    <citation type="journal article" date="2011" name="J. Bacteriol.">
        <title>Complete genome sequence of Metallosphaera cuprina, a metal sulfide-oxidizing archaeon from a hot spring.</title>
        <authorList>
            <person name="Liu L.J."/>
            <person name="You X.Y."/>
            <person name="Zheng H."/>
            <person name="Wang S."/>
            <person name="Jiang C.Y."/>
            <person name="Liu S.J."/>
        </authorList>
    </citation>
    <scope>NUCLEOTIDE SEQUENCE [LARGE SCALE GENOMIC DNA]</scope>
    <source>
        <strain evidence="2 3">Ar-4</strain>
    </source>
</reference>
<dbReference type="HOGENOM" id="CLU_1237940_0_0_2"/>
<evidence type="ECO:0000313" key="3">
    <source>
        <dbReference type="Proteomes" id="UP000007812"/>
    </source>
</evidence>
<organism evidence="2 3">
    <name type="scientific">Metallosphaera cuprina (strain Ar-4)</name>
    <dbReference type="NCBI Taxonomy" id="1006006"/>
    <lineage>
        <taxon>Archaea</taxon>
        <taxon>Thermoproteota</taxon>
        <taxon>Thermoprotei</taxon>
        <taxon>Sulfolobales</taxon>
        <taxon>Sulfolobaceae</taxon>
        <taxon>Metallosphaera</taxon>
    </lineage>
</organism>
<dbReference type="AlphaFoldDB" id="F4FYH2"/>
<dbReference type="GO" id="GO:0005829">
    <property type="term" value="C:cytosol"/>
    <property type="evidence" value="ECO:0007669"/>
    <property type="project" value="TreeGrafter"/>
</dbReference>
<dbReference type="SUPFAM" id="SSF56784">
    <property type="entry name" value="HAD-like"/>
    <property type="match status" value="1"/>
</dbReference>
<accession>F4FYH2</accession>
<dbReference type="NCBIfam" id="TIGR01482">
    <property type="entry name" value="SPP-subfamily"/>
    <property type="match status" value="1"/>
</dbReference>
<dbReference type="GO" id="GO:0008967">
    <property type="term" value="F:phosphoglycolate phosphatase activity"/>
    <property type="evidence" value="ECO:0007669"/>
    <property type="project" value="UniProtKB-UniRule"/>
</dbReference>
<dbReference type="Gene3D" id="3.90.1070.10">
    <property type="match status" value="1"/>
</dbReference>
<dbReference type="PATRIC" id="fig|1006006.8.peg.1361"/>
<proteinExistence type="predicted"/>
<keyword evidence="3" id="KW-1185">Reference proteome</keyword>
<dbReference type="Proteomes" id="UP000007812">
    <property type="component" value="Chromosome"/>
</dbReference>
<dbReference type="InterPro" id="IPR023214">
    <property type="entry name" value="HAD_sf"/>
</dbReference>
<dbReference type="PANTHER" id="PTHR10000">
    <property type="entry name" value="PHOSPHOSERINE PHOSPHATASE"/>
    <property type="match status" value="1"/>
</dbReference>
<dbReference type="KEGG" id="mcn:Mcup_1367"/>
<dbReference type="NCBIfam" id="TIGR01487">
    <property type="entry name" value="Pglycolate_arch"/>
    <property type="match status" value="1"/>
</dbReference>
<dbReference type="GO" id="GO:0000287">
    <property type="term" value="F:magnesium ion binding"/>
    <property type="evidence" value="ECO:0007669"/>
    <property type="project" value="TreeGrafter"/>
</dbReference>
<dbReference type="Gene3D" id="3.40.50.1000">
    <property type="entry name" value="HAD superfamily/HAD-like"/>
    <property type="match status" value="1"/>
</dbReference>